<reference evidence="2 3" key="1">
    <citation type="submission" date="2015-04" db="EMBL/GenBank/DDBJ databases">
        <title>Complete Genome Sequence of S. Typhimurium Bacteriophage NR01.</title>
        <authorList>
            <person name="Lee J.-H."/>
            <person name="Lee H.Y."/>
            <person name="Song N.R."/>
        </authorList>
    </citation>
    <scope>NUCLEOTIDE SEQUENCE [LARGE SCALE GENOMIC DNA]</scope>
</reference>
<dbReference type="EMBL" id="KR233164">
    <property type="protein sequence ID" value="AKN44438.1"/>
    <property type="molecule type" value="Genomic_DNA"/>
</dbReference>
<keyword evidence="1" id="KW-1133">Transmembrane helix</keyword>
<feature type="transmembrane region" description="Helical" evidence="1">
    <location>
        <begin position="40"/>
        <end position="59"/>
    </location>
</feature>
<dbReference type="RefSeq" id="YP_009283440.1">
    <property type="nucleotide sequence ID" value="NC_031042.1"/>
</dbReference>
<evidence type="ECO:0000256" key="1">
    <source>
        <dbReference type="SAM" id="Phobius"/>
    </source>
</evidence>
<accession>A0A161BZY7</accession>
<evidence type="ECO:0000313" key="3">
    <source>
        <dbReference type="Proteomes" id="UP000202365"/>
    </source>
</evidence>
<protein>
    <submittedName>
        <fullName evidence="2">Uncharacterized protein</fullName>
    </submittedName>
</protein>
<dbReference type="KEGG" id="vg:29064608"/>
<keyword evidence="3" id="KW-1185">Reference proteome</keyword>
<dbReference type="Proteomes" id="UP000202365">
    <property type="component" value="Segment"/>
</dbReference>
<gene>
    <name evidence="2" type="ORF">NR01_0099</name>
</gene>
<dbReference type="GeneID" id="29064608"/>
<organism evidence="2 3">
    <name type="scientific">Salmonella phage NR01</name>
    <dbReference type="NCBI Taxonomy" id="1647411"/>
    <lineage>
        <taxon>Viruses</taxon>
        <taxon>Duplodnaviria</taxon>
        <taxon>Heunggongvirae</taxon>
        <taxon>Uroviricota</taxon>
        <taxon>Caudoviricetes</taxon>
        <taxon>Demerecviridae</taxon>
        <taxon>Markadamsvirinae</taxon>
        <taxon>Tequintavirus</taxon>
        <taxon>Tequintavirus NR01</taxon>
    </lineage>
</organism>
<evidence type="ECO:0000313" key="2">
    <source>
        <dbReference type="EMBL" id="AKN44438.1"/>
    </source>
</evidence>
<keyword evidence="1" id="KW-0472">Membrane</keyword>
<name>A0A161BZY7_9CAUD</name>
<keyword evidence="1" id="KW-0812">Transmembrane</keyword>
<dbReference type="OrthoDB" id="27919at10239"/>
<sequence length="61" mass="7074">MKKLLAYLLCFVVFARPFLLTLMRRAQVAAWCPVALVFTFLYKNKVAAFSLFVIIYLVGRQ</sequence>
<proteinExistence type="predicted"/>